<dbReference type="AlphaFoldDB" id="A0A9P7DG43"/>
<organism evidence="2 3">
    <name type="scientific">Suillus plorans</name>
    <dbReference type="NCBI Taxonomy" id="116603"/>
    <lineage>
        <taxon>Eukaryota</taxon>
        <taxon>Fungi</taxon>
        <taxon>Dikarya</taxon>
        <taxon>Basidiomycota</taxon>
        <taxon>Agaricomycotina</taxon>
        <taxon>Agaricomycetes</taxon>
        <taxon>Agaricomycetidae</taxon>
        <taxon>Boletales</taxon>
        <taxon>Suillineae</taxon>
        <taxon>Suillaceae</taxon>
        <taxon>Suillus</taxon>
    </lineage>
</organism>
<evidence type="ECO:0000313" key="2">
    <source>
        <dbReference type="EMBL" id="KAG1792037.1"/>
    </source>
</evidence>
<keyword evidence="3" id="KW-1185">Reference proteome</keyword>
<evidence type="ECO:0000313" key="3">
    <source>
        <dbReference type="Proteomes" id="UP000719766"/>
    </source>
</evidence>
<dbReference type="Proteomes" id="UP000719766">
    <property type="component" value="Unassembled WGS sequence"/>
</dbReference>
<sequence>MMDTIDDIAKASCLDWSNEFKEKCSTLAADNDRILGAEIPGQDHDGYDADPSFFYGTYQHSQISRPGLQQRPGRLKRLGLAMTRRPQEAPAPAPASPTTSPPVAVTTTIKTHLRHLFSRSPHHALPPVVEVPFAQGRLRNAAAGAPGSEHSLIRDEDPLPPDPNAQQHRQQQQQQQQQVVAVHTDPGEHGGGKSCVCC</sequence>
<evidence type="ECO:0000256" key="1">
    <source>
        <dbReference type="SAM" id="MobiDB-lite"/>
    </source>
</evidence>
<feature type="compositionally biased region" description="Low complexity" evidence="1">
    <location>
        <begin position="166"/>
        <end position="178"/>
    </location>
</feature>
<dbReference type="GeneID" id="64604775"/>
<dbReference type="EMBL" id="JABBWE010000039">
    <property type="protein sequence ID" value="KAG1792037.1"/>
    <property type="molecule type" value="Genomic_DNA"/>
</dbReference>
<comment type="caution">
    <text evidence="2">The sequence shown here is derived from an EMBL/GenBank/DDBJ whole genome shotgun (WGS) entry which is preliminary data.</text>
</comment>
<proteinExistence type="predicted"/>
<accession>A0A9P7DG43</accession>
<name>A0A9P7DG43_9AGAM</name>
<gene>
    <name evidence="2" type="ORF">HD556DRAFT_585341</name>
</gene>
<dbReference type="OrthoDB" id="2683943at2759"/>
<feature type="region of interest" description="Disordered" evidence="1">
    <location>
        <begin position="84"/>
        <end position="103"/>
    </location>
</feature>
<feature type="region of interest" description="Disordered" evidence="1">
    <location>
        <begin position="141"/>
        <end position="198"/>
    </location>
</feature>
<reference evidence="2" key="1">
    <citation type="journal article" date="2020" name="New Phytol.">
        <title>Comparative genomics reveals dynamic genome evolution in host specialist ectomycorrhizal fungi.</title>
        <authorList>
            <person name="Lofgren L.A."/>
            <person name="Nguyen N.H."/>
            <person name="Vilgalys R."/>
            <person name="Ruytinx J."/>
            <person name="Liao H.L."/>
            <person name="Branco S."/>
            <person name="Kuo A."/>
            <person name="LaButti K."/>
            <person name="Lipzen A."/>
            <person name="Andreopoulos W."/>
            <person name="Pangilinan J."/>
            <person name="Riley R."/>
            <person name="Hundley H."/>
            <person name="Na H."/>
            <person name="Barry K."/>
            <person name="Grigoriev I.V."/>
            <person name="Stajich J.E."/>
            <person name="Kennedy P.G."/>
        </authorList>
    </citation>
    <scope>NUCLEOTIDE SEQUENCE</scope>
    <source>
        <strain evidence="2">S12</strain>
    </source>
</reference>
<protein>
    <submittedName>
        <fullName evidence="2">Uncharacterized protein</fullName>
    </submittedName>
</protein>
<dbReference type="RefSeq" id="XP_041158736.1">
    <property type="nucleotide sequence ID" value="XM_041311011.1"/>
</dbReference>